<dbReference type="PANTHER" id="PTHR10540">
    <property type="entry name" value="EUKARYOTIC TRANSLATION INITIATION FACTOR 3 SUBUNIT F-RELATED"/>
    <property type="match status" value="1"/>
</dbReference>
<dbReference type="PANTHER" id="PTHR10540:SF8">
    <property type="entry name" value="COP9 SIGNALOSOME COMPLEX SUBUNIT 6"/>
    <property type="match status" value="1"/>
</dbReference>
<accession>A0A835YT38</accession>
<feature type="region of interest" description="Disordered" evidence="2">
    <location>
        <begin position="1"/>
        <end position="23"/>
    </location>
</feature>
<dbReference type="InterPro" id="IPR000555">
    <property type="entry name" value="JAMM/MPN+_dom"/>
</dbReference>
<comment type="similarity">
    <text evidence="1">Belongs to the peptidase M67A family. CSN6 subfamily.</text>
</comment>
<organism evidence="4 5">
    <name type="scientific">Tribonema minus</name>
    <dbReference type="NCBI Taxonomy" id="303371"/>
    <lineage>
        <taxon>Eukaryota</taxon>
        <taxon>Sar</taxon>
        <taxon>Stramenopiles</taxon>
        <taxon>Ochrophyta</taxon>
        <taxon>PX clade</taxon>
        <taxon>Xanthophyceae</taxon>
        <taxon>Tribonematales</taxon>
        <taxon>Tribonemataceae</taxon>
        <taxon>Tribonema</taxon>
    </lineage>
</organism>
<proteinExistence type="inferred from homology"/>
<dbReference type="InterPro" id="IPR024969">
    <property type="entry name" value="EIF3F/CSN6-like_C"/>
</dbReference>
<dbReference type="Pfam" id="PF01398">
    <property type="entry name" value="JAB"/>
    <property type="match status" value="1"/>
</dbReference>
<comment type="caution">
    <text evidence="4">The sequence shown here is derived from an EMBL/GenBank/DDBJ whole genome shotgun (WGS) entry which is preliminary data.</text>
</comment>
<dbReference type="EMBL" id="JAFCMP010000335">
    <property type="protein sequence ID" value="KAG5181112.1"/>
    <property type="molecule type" value="Genomic_DNA"/>
</dbReference>
<dbReference type="GO" id="GO:0008237">
    <property type="term" value="F:metallopeptidase activity"/>
    <property type="evidence" value="ECO:0007669"/>
    <property type="project" value="InterPro"/>
</dbReference>
<dbReference type="Proteomes" id="UP000664859">
    <property type="component" value="Unassembled WGS sequence"/>
</dbReference>
<evidence type="ECO:0000259" key="3">
    <source>
        <dbReference type="SMART" id="SM00232"/>
    </source>
</evidence>
<dbReference type="Gene3D" id="3.40.140.10">
    <property type="entry name" value="Cytidine Deaminase, domain 2"/>
    <property type="match status" value="1"/>
</dbReference>
<evidence type="ECO:0000313" key="4">
    <source>
        <dbReference type="EMBL" id="KAG5181112.1"/>
    </source>
</evidence>
<feature type="region of interest" description="Disordered" evidence="2">
    <location>
        <begin position="311"/>
        <end position="330"/>
    </location>
</feature>
<feature type="compositionally biased region" description="Gly residues" evidence="2">
    <location>
        <begin position="318"/>
        <end position="330"/>
    </location>
</feature>
<evidence type="ECO:0000256" key="1">
    <source>
        <dbReference type="ARBA" id="ARBA00010893"/>
    </source>
</evidence>
<evidence type="ECO:0000313" key="5">
    <source>
        <dbReference type="Proteomes" id="UP000664859"/>
    </source>
</evidence>
<dbReference type="OrthoDB" id="1378at2759"/>
<keyword evidence="5" id="KW-1185">Reference proteome</keyword>
<evidence type="ECO:0000256" key="2">
    <source>
        <dbReference type="SAM" id="MobiDB-lite"/>
    </source>
</evidence>
<feature type="compositionally biased region" description="Low complexity" evidence="2">
    <location>
        <begin position="1"/>
        <end position="13"/>
    </location>
</feature>
<reference evidence="4" key="1">
    <citation type="submission" date="2021-02" db="EMBL/GenBank/DDBJ databases">
        <title>First Annotated Genome of the Yellow-green Alga Tribonema minus.</title>
        <authorList>
            <person name="Mahan K.M."/>
        </authorList>
    </citation>
    <scope>NUCLEOTIDE SEQUENCE</scope>
    <source>
        <strain evidence="4">UTEX B ZZ1240</strain>
    </source>
</reference>
<feature type="domain" description="JAB1/MPN/MOV34 metalloenzyme" evidence="3">
    <location>
        <begin position="27"/>
        <end position="165"/>
    </location>
</feature>
<protein>
    <recommendedName>
        <fullName evidence="3">JAB1/MPN/MOV34 metalloenzyme domain-containing protein</fullName>
    </recommendedName>
</protein>
<dbReference type="Pfam" id="PF13012">
    <property type="entry name" value="MitMem_reg"/>
    <property type="match status" value="1"/>
</dbReference>
<dbReference type="GO" id="GO:0008180">
    <property type="term" value="C:COP9 signalosome"/>
    <property type="evidence" value="ECO:0007669"/>
    <property type="project" value="TreeGrafter"/>
</dbReference>
<sequence length="330" mass="34012">MEVEDAAATAAAEGAEESKSAGDGQLSIHLHPLAIITISDHYTRVSTGGGVPPRDAKILGVLFGERSGAEIGIYDASEIGYDVVGGEIVLSQASVAKQVELYEAVYPTYKVLGWYSVGLEPCPSDIKLQQQMKTHCANPIFVLLDPEPPKDAKALPVTVYQSEDQAGGGGAAATVFVQGSFQLQTVQAEQIGMEHVARSTPAEGSSAIERHATTMTTSLTALASRLAVLRRYLVAVRGGDVPADHKLLRQITAVTSELRAMGNASGSGGGDAALSEALARDRCDALAVTALAALQKGAAAMDAAAHKFNLAHSDKPRTGGGGGPRGGAGL</sequence>
<name>A0A835YT38_9STRA</name>
<gene>
    <name evidence="4" type="ORF">JKP88DRAFT_263640</name>
</gene>
<dbReference type="SMART" id="SM00232">
    <property type="entry name" value="JAB_MPN"/>
    <property type="match status" value="1"/>
</dbReference>
<dbReference type="AlphaFoldDB" id="A0A835YT38"/>